<name>A0A7N0TKM1_KALFE</name>
<dbReference type="InterPro" id="IPR000270">
    <property type="entry name" value="PB1_dom"/>
</dbReference>
<feature type="region of interest" description="Disordered" evidence="1">
    <location>
        <begin position="706"/>
        <end position="730"/>
    </location>
</feature>
<dbReference type="FunFam" id="3.10.20.90:FF:000058">
    <property type="entry name" value="Octicosapeptide/phox/Bem1p domain kinase superfamily protein"/>
    <property type="match status" value="1"/>
</dbReference>
<sequence length="730" mass="79206">MAAPVTHASYDESVESSPRSRTTETWDDRESSLTTVPGGGGGGGNKLRLMCSYGGHIIPRPHDKSLCYVGGDTRMVVVDRNSSLGELTSRLSKTLLNNRAFTLKYQLPNEDLDSLISVTTDEDLENMIDEFDRICASSSGAKSSRLRVFLFTNKRDSESGSSIESILGSSAKSEDWFYSALNGSGASARGLGFTDVNSVNSLLGLENDASFSAAAAVNNGGNGNLRSGNSRGSEALQQPDLSRNQTPLNSDTLMIETLSSFGSTSSSPSLANLPPIRVRVEDGGGAGGGGGSKVHDQRGVVEEQFAQMSVSSSGGNGKQDEGFAAMASPPPIPTTLIPATMVQEGAINPGISGGEYNDRIVSDDERSDQGVPVGNGRRHTQQQPQSQQQHQQVQPQQKSSGIFDIASPDSASSDGSILYQDPVAQIPSGMTRVPSNPMDANNRRIPVQQKLSESGYLLHTQLEQQQLQRQLQQNQQIQPQQQLQMQQQRQIQPQQQQQLQPQQFIHPGTHYIQHPQNAVPLPQYYQLYPPPTQHHHPQLDQQTYPFYFIPPTARQPQQTYNMSMQQAAYSDPSIAVPSSHPQTPPVPTMMANSPAFNNQSRNVPQANPEMASSGYRTAISNAQPVVQVTPGQQQHQQQYVPYSQVSYPPPQSMAQPQNPGPATNSNYTYAYSDSAHTQIYFTQPLAPAAAHPAQYQTMVSQSPIVMLSDASSGQNPNDNNTKQQNRTSQS</sequence>
<protein>
    <recommendedName>
        <fullName evidence="2">PB1 domain-containing protein</fullName>
    </recommendedName>
</protein>
<dbReference type="EnsemblPlants" id="Kaladp0039s0511.1.v1.1">
    <property type="protein sequence ID" value="Kaladp0039s0511.1.v1.1"/>
    <property type="gene ID" value="Kaladp0039s0511.v1.1"/>
</dbReference>
<feature type="domain" description="PB1" evidence="2">
    <location>
        <begin position="61"/>
        <end position="151"/>
    </location>
</feature>
<dbReference type="SMART" id="SM00666">
    <property type="entry name" value="PB1"/>
    <property type="match status" value="1"/>
</dbReference>
<dbReference type="SUPFAM" id="SSF54277">
    <property type="entry name" value="CAD &amp; PB1 domains"/>
    <property type="match status" value="1"/>
</dbReference>
<dbReference type="Proteomes" id="UP000594263">
    <property type="component" value="Unplaced"/>
</dbReference>
<dbReference type="PANTHER" id="PTHR31066">
    <property type="entry name" value="OS05G0427100 PROTEIN-RELATED"/>
    <property type="match status" value="1"/>
</dbReference>
<evidence type="ECO:0000313" key="3">
    <source>
        <dbReference type="EnsemblPlants" id="Kaladp0039s0511.1.v1.1"/>
    </source>
</evidence>
<dbReference type="InterPro" id="IPR053198">
    <property type="entry name" value="Gynoecium_Dev_Regulator"/>
</dbReference>
<dbReference type="Pfam" id="PF00564">
    <property type="entry name" value="PB1"/>
    <property type="match status" value="1"/>
</dbReference>
<dbReference type="PANTHER" id="PTHR31066:SF27">
    <property type="entry name" value="EXPRESSED PROTEIN"/>
    <property type="match status" value="1"/>
</dbReference>
<dbReference type="Gramene" id="Kaladp0039s0511.1.v1.1">
    <property type="protein sequence ID" value="Kaladp0039s0511.1.v1.1"/>
    <property type="gene ID" value="Kaladp0039s0511.v1.1"/>
</dbReference>
<evidence type="ECO:0000313" key="4">
    <source>
        <dbReference type="Proteomes" id="UP000594263"/>
    </source>
</evidence>
<feature type="compositionally biased region" description="Low complexity" evidence="1">
    <location>
        <begin position="381"/>
        <end position="397"/>
    </location>
</feature>
<feature type="compositionally biased region" description="Low complexity" evidence="1">
    <location>
        <begin position="222"/>
        <end position="233"/>
    </location>
</feature>
<reference evidence="3" key="1">
    <citation type="submission" date="2021-01" db="UniProtKB">
        <authorList>
            <consortium name="EnsemblPlants"/>
        </authorList>
    </citation>
    <scope>IDENTIFICATION</scope>
</reference>
<feature type="region of interest" description="Disordered" evidence="1">
    <location>
        <begin position="308"/>
        <end position="416"/>
    </location>
</feature>
<feature type="compositionally biased region" description="Basic and acidic residues" evidence="1">
    <location>
        <begin position="21"/>
        <end position="31"/>
    </location>
</feature>
<proteinExistence type="predicted"/>
<feature type="region of interest" description="Disordered" evidence="1">
    <location>
        <begin position="1"/>
        <end position="41"/>
    </location>
</feature>
<evidence type="ECO:0000259" key="2">
    <source>
        <dbReference type="SMART" id="SM00666"/>
    </source>
</evidence>
<accession>A0A7N0TKM1</accession>
<organism evidence="3 4">
    <name type="scientific">Kalanchoe fedtschenkoi</name>
    <name type="common">Lavender scallops</name>
    <name type="synonym">South American air plant</name>
    <dbReference type="NCBI Taxonomy" id="63787"/>
    <lineage>
        <taxon>Eukaryota</taxon>
        <taxon>Viridiplantae</taxon>
        <taxon>Streptophyta</taxon>
        <taxon>Embryophyta</taxon>
        <taxon>Tracheophyta</taxon>
        <taxon>Spermatophyta</taxon>
        <taxon>Magnoliopsida</taxon>
        <taxon>eudicotyledons</taxon>
        <taxon>Gunneridae</taxon>
        <taxon>Pentapetalae</taxon>
        <taxon>Saxifragales</taxon>
        <taxon>Crassulaceae</taxon>
        <taxon>Kalanchoe</taxon>
    </lineage>
</organism>
<dbReference type="AlphaFoldDB" id="A0A7N0TKM1"/>
<keyword evidence="4" id="KW-1185">Reference proteome</keyword>
<feature type="compositionally biased region" description="Polar residues" evidence="1">
    <location>
        <begin position="235"/>
        <end position="246"/>
    </location>
</feature>
<feature type="region of interest" description="Disordered" evidence="1">
    <location>
        <begin position="222"/>
        <end position="246"/>
    </location>
</feature>
<dbReference type="Gene3D" id="3.10.20.90">
    <property type="entry name" value="Phosphatidylinositol 3-kinase Catalytic Subunit, Chain A, domain 1"/>
    <property type="match status" value="1"/>
</dbReference>
<dbReference type="OMA" id="AQMVHQI"/>
<evidence type="ECO:0000256" key="1">
    <source>
        <dbReference type="SAM" id="MobiDB-lite"/>
    </source>
</evidence>
<dbReference type="CDD" id="cd06410">
    <property type="entry name" value="PB1_UP2"/>
    <property type="match status" value="1"/>
</dbReference>
<feature type="compositionally biased region" description="Basic and acidic residues" evidence="1">
    <location>
        <begin position="356"/>
        <end position="368"/>
    </location>
</feature>